<organism evidence="1 2">
    <name type="scientific">Bartonella tribocorum</name>
    <dbReference type="NCBI Taxonomy" id="85701"/>
    <lineage>
        <taxon>Bacteria</taxon>
        <taxon>Pseudomonadati</taxon>
        <taxon>Pseudomonadota</taxon>
        <taxon>Alphaproteobacteria</taxon>
        <taxon>Hyphomicrobiales</taxon>
        <taxon>Bartonellaceae</taxon>
        <taxon>Bartonella</taxon>
    </lineage>
</organism>
<protein>
    <submittedName>
        <fullName evidence="1">Uncharacterized protein</fullName>
    </submittedName>
</protein>
<evidence type="ECO:0000313" key="2">
    <source>
        <dbReference type="Proteomes" id="UP000230791"/>
    </source>
</evidence>
<dbReference type="AlphaFoldDB" id="A0A2M6UYA6"/>
<accession>A0A2M6UYA6</accession>
<dbReference type="EMBL" id="NJPP01000001">
    <property type="protein sequence ID" value="PIT71146.1"/>
    <property type="molecule type" value="Genomic_DNA"/>
</dbReference>
<reference evidence="1 2" key="1">
    <citation type="submission" date="2017-06" db="EMBL/GenBank/DDBJ databases">
        <title>Draft genome of Bartonella tribocorum C635.</title>
        <authorList>
            <person name="Hadjadj L."/>
            <person name="Jiyipong T."/>
            <person name="Diene S.M."/>
            <person name="Morand S."/>
            <person name="Rolain J.-M."/>
        </authorList>
    </citation>
    <scope>NUCLEOTIDE SEQUENCE [LARGE SCALE GENOMIC DNA]</scope>
    <source>
        <strain evidence="1 2">C635</strain>
    </source>
</reference>
<sequence length="102" mass="12470">MQNLLSNYAKPNDKRQIHFIKAQIGTIIRFASLQYLFQSLILEMIHRHFYSFLIQFFHTSISFMMRKKRILIDSNVTRITREKYLNFMIQFKNLSFLNQYLI</sequence>
<evidence type="ECO:0000313" key="1">
    <source>
        <dbReference type="EMBL" id="PIT71146.1"/>
    </source>
</evidence>
<name>A0A2M6UYA6_9HYPH</name>
<proteinExistence type="predicted"/>
<comment type="caution">
    <text evidence="1">The sequence shown here is derived from an EMBL/GenBank/DDBJ whole genome shotgun (WGS) entry which is preliminary data.</text>
</comment>
<gene>
    <name evidence="1" type="ORF">CEV08_00845</name>
</gene>
<dbReference type="Proteomes" id="UP000230791">
    <property type="component" value="Unassembled WGS sequence"/>
</dbReference>